<dbReference type="InterPro" id="IPR006222">
    <property type="entry name" value="GCVT_N"/>
</dbReference>
<dbReference type="Gene3D" id="3.30.1360.120">
    <property type="entry name" value="Probable tRNA modification gtpase trme, domain 1"/>
    <property type="match status" value="1"/>
</dbReference>
<dbReference type="Gene3D" id="3.30.9.10">
    <property type="entry name" value="D-Amino Acid Oxidase, subunit A, domain 2"/>
    <property type="match status" value="2"/>
</dbReference>
<evidence type="ECO:0000259" key="3">
    <source>
        <dbReference type="Pfam" id="PF01571"/>
    </source>
</evidence>
<reference evidence="7" key="1">
    <citation type="submission" date="2025-08" db="UniProtKB">
        <authorList>
            <consortium name="RefSeq"/>
        </authorList>
    </citation>
    <scope>IDENTIFICATION</scope>
</reference>
<dbReference type="Gene3D" id="3.50.50.60">
    <property type="entry name" value="FAD/NAD(P)-binding domain"/>
    <property type="match status" value="2"/>
</dbReference>
<dbReference type="InterPro" id="IPR029043">
    <property type="entry name" value="GcvT/YgfZ_C"/>
</dbReference>
<dbReference type="Proteomes" id="UP000079169">
    <property type="component" value="Unplaced"/>
</dbReference>
<dbReference type="AlphaFoldDB" id="A0A3Q0II61"/>
<dbReference type="PANTHER" id="PTHR13847">
    <property type="entry name" value="SARCOSINE DEHYDROGENASE-RELATED"/>
    <property type="match status" value="1"/>
</dbReference>
<dbReference type="PANTHER" id="PTHR13847:SF257">
    <property type="entry name" value="FI22513P1"/>
    <property type="match status" value="1"/>
</dbReference>
<dbReference type="InterPro" id="IPR006076">
    <property type="entry name" value="FAD-dep_OxRdtase"/>
</dbReference>
<gene>
    <name evidence="7" type="primary">LOC103524786</name>
</gene>
<feature type="domain" description="FAD dependent oxidoreductase central" evidence="5">
    <location>
        <begin position="379"/>
        <end position="414"/>
    </location>
</feature>
<organism evidence="6 7">
    <name type="scientific">Diaphorina citri</name>
    <name type="common">Asian citrus psyllid</name>
    <dbReference type="NCBI Taxonomy" id="121845"/>
    <lineage>
        <taxon>Eukaryota</taxon>
        <taxon>Metazoa</taxon>
        <taxon>Ecdysozoa</taxon>
        <taxon>Arthropoda</taxon>
        <taxon>Hexapoda</taxon>
        <taxon>Insecta</taxon>
        <taxon>Pterygota</taxon>
        <taxon>Neoptera</taxon>
        <taxon>Paraneoptera</taxon>
        <taxon>Hemiptera</taxon>
        <taxon>Sternorrhyncha</taxon>
        <taxon>Psylloidea</taxon>
        <taxon>Psyllidae</taxon>
        <taxon>Diaphorininae</taxon>
        <taxon>Diaphorina</taxon>
    </lineage>
</organism>
<protein>
    <submittedName>
        <fullName evidence="7">Pyruvate dehydrogenase phosphatase regulatory subunit, mitochondrial-like</fullName>
    </submittedName>
</protein>
<dbReference type="FunFam" id="2.40.30.110:FF:000004">
    <property type="entry name" value="Pyruvate dehydrogenase phosphatase regulatory subunit, mitochondrial"/>
    <property type="match status" value="1"/>
</dbReference>
<dbReference type="GeneID" id="103524786"/>
<dbReference type="InterPro" id="IPR013977">
    <property type="entry name" value="GcvT_C"/>
</dbReference>
<evidence type="ECO:0000256" key="1">
    <source>
        <dbReference type="ARBA" id="ARBA00008609"/>
    </source>
</evidence>
<dbReference type="PaxDb" id="121845-A0A3Q0II61"/>
<dbReference type="GO" id="GO:0005759">
    <property type="term" value="C:mitochondrial matrix"/>
    <property type="evidence" value="ECO:0007669"/>
    <property type="project" value="TreeGrafter"/>
</dbReference>
<feature type="domain" description="FAD dependent oxidoreductase" evidence="2">
    <location>
        <begin position="220"/>
        <end position="375"/>
    </location>
</feature>
<dbReference type="SUPFAM" id="SSF103025">
    <property type="entry name" value="Folate-binding domain"/>
    <property type="match status" value="1"/>
</dbReference>
<name>A0A3Q0II61_DIACI</name>
<dbReference type="Pfam" id="PF01266">
    <property type="entry name" value="DAO"/>
    <property type="match status" value="2"/>
</dbReference>
<feature type="domain" description="GCVT N-terminal" evidence="3">
    <location>
        <begin position="418"/>
        <end position="513"/>
    </location>
</feature>
<dbReference type="Pfam" id="PF16350">
    <property type="entry name" value="FAO_M"/>
    <property type="match status" value="1"/>
</dbReference>
<evidence type="ECO:0000259" key="4">
    <source>
        <dbReference type="Pfam" id="PF08669"/>
    </source>
</evidence>
<feature type="domain" description="Aminomethyltransferase C-terminal" evidence="4">
    <location>
        <begin position="535"/>
        <end position="615"/>
    </location>
</feature>
<dbReference type="Gene3D" id="3.30.70.1400">
    <property type="entry name" value="Aminomethyltransferase beta-barrel domains"/>
    <property type="match status" value="1"/>
</dbReference>
<evidence type="ECO:0000313" key="7">
    <source>
        <dbReference type="RefSeq" id="XP_026675874.1"/>
    </source>
</evidence>
<dbReference type="SUPFAM" id="SSF51905">
    <property type="entry name" value="FAD/NAD(P)-binding domain"/>
    <property type="match status" value="1"/>
</dbReference>
<dbReference type="SUPFAM" id="SSF101790">
    <property type="entry name" value="Aminomethyltransferase beta-barrel domain"/>
    <property type="match status" value="1"/>
</dbReference>
<feature type="domain" description="FAD dependent oxidoreductase" evidence="2">
    <location>
        <begin position="54"/>
        <end position="213"/>
    </location>
</feature>
<evidence type="ECO:0000313" key="6">
    <source>
        <dbReference type="Proteomes" id="UP000079169"/>
    </source>
</evidence>
<dbReference type="InterPro" id="IPR032503">
    <property type="entry name" value="FAO_M"/>
</dbReference>
<proteinExistence type="inferred from homology"/>
<dbReference type="InterPro" id="IPR027266">
    <property type="entry name" value="TrmE/GcvT-like"/>
</dbReference>
<dbReference type="STRING" id="121845.A0A3Q0II61"/>
<accession>A0A3Q0II61</accession>
<keyword evidence="6" id="KW-1185">Reference proteome</keyword>
<dbReference type="Pfam" id="PF01571">
    <property type="entry name" value="GCV_T"/>
    <property type="match status" value="1"/>
</dbReference>
<sequence>MMRLQLLLRIRETSSRISKPFLVPASFSCPVSPYSVEKKPDLNYDGSNLPSSIKVVICGGGVMGAAVAYHLAELGWGSNTVLIEQGRVGGGTTWHSSGLVGVFKPSLAQVKLCQSSVDLYQHLENQGHPTGWKKTGSLCVARTWDRMIAFRRMKAQSVAWNIECELVTPSDIKTICPLLHTDDLKGGLWIPNDGVADPYQLCLTLLDLAKDKGEHWRHLGLLSDPPVKVPLHPVEHYYLHTRPIDNLSPLTPGQMVRDQDGHIYFREYNGCILAGGFEPVAKPAYEDGNIPNFPGEKRLPEDWDHFHVLLKEMLHRVPSLGAAELDQLTNGPEAFSPDCKWIVGQASEVLNHYVAAGMKTVGISAAGGVGKATAEKIVTGRSDFDMYELDISRFIGLHNNRKFLRDRVKEVPVKIKKHCDKTELDVGLANGIRAMNLTHTGELGYVLYIPNEFALHVYTSLMMAGRQYAIRHSGYYAMRALRVEKFYAFWGQDLDTATTPLECGRAWRVKFDKGIDFIGKDALLKQREQGVTRMYVQLLLGEHDEDADLWCWGGEPIYRDGEHVGNTTTAGYGFTFKKQVCLGFVRNQGQVVTSDYVLSGQYEVDIAGVRYPAKVNLHSPILPTKYPDRERQAYLATRDKMVSEPILGRN</sequence>
<dbReference type="SUPFAM" id="SSF54373">
    <property type="entry name" value="FAD-linked reductases, C-terminal domain"/>
    <property type="match status" value="1"/>
</dbReference>
<evidence type="ECO:0000259" key="5">
    <source>
        <dbReference type="Pfam" id="PF16350"/>
    </source>
</evidence>
<dbReference type="Pfam" id="PF08669">
    <property type="entry name" value="GCV_T_C"/>
    <property type="match status" value="1"/>
</dbReference>
<evidence type="ECO:0000259" key="2">
    <source>
        <dbReference type="Pfam" id="PF01266"/>
    </source>
</evidence>
<dbReference type="RefSeq" id="XP_026675874.1">
    <property type="nucleotide sequence ID" value="XM_026820073.1"/>
</dbReference>
<dbReference type="InterPro" id="IPR036188">
    <property type="entry name" value="FAD/NAD-bd_sf"/>
</dbReference>
<comment type="similarity">
    <text evidence="1">Belongs to the GcvT family.</text>
</comment>
<dbReference type="Gene3D" id="2.40.30.110">
    <property type="entry name" value="Aminomethyltransferase beta-barrel domains"/>
    <property type="match status" value="1"/>
</dbReference>
<dbReference type="KEGG" id="dci:103524786"/>